<protein>
    <recommendedName>
        <fullName evidence="2">DAGKc domain-containing protein</fullName>
    </recommendedName>
</protein>
<evidence type="ECO:0000256" key="1">
    <source>
        <dbReference type="SAM" id="MobiDB-lite"/>
    </source>
</evidence>
<dbReference type="AlphaFoldDB" id="A0A653F4M6"/>
<evidence type="ECO:0000259" key="2">
    <source>
        <dbReference type="Pfam" id="PF00781"/>
    </source>
</evidence>
<dbReference type="InterPro" id="IPR001206">
    <property type="entry name" value="Diacylglycerol_kinase_cat_dom"/>
</dbReference>
<sequence length="363" mass="38957">MYPPGRTCPATAAGRPDVRRAGDPQMYLGVIVNPKARKNLAAPGDRAAELRDIVGRWGEVHETASVDELRTTVQQLYPRVTHLVGDGGDGALHWLVNETQQCVADPERWPAFVPTNGGSVNAVARKAGVRGRADAIVGALAAAAESNHPPPEVCLDTLQLNGETADGAPFHRLCFGLAAGGVGNRFYDKYYANPDHGRAAVAWVIARTFGDYVTSKVAPGRMNRPNWAAHLFAPTHARVVIDGEEVPTRTHRLLHAGAIDLRIGGPFRLFPKAAAPGALHFQAGDTRPSRIVAQLPAGLTHGSIRGHLVRDVNGEEMVIEAEDEPLSPIIDGERFVGVVRIVASAGPRFRVAQVGPARHLPRW</sequence>
<dbReference type="Pfam" id="PF00781">
    <property type="entry name" value="DAGK_cat"/>
    <property type="match status" value="1"/>
</dbReference>
<evidence type="ECO:0000313" key="3">
    <source>
        <dbReference type="EMBL" id="VTP04111.1"/>
    </source>
</evidence>
<accession>A0A653F4M6</accession>
<gene>
    <name evidence="3" type="ORF">BIN_B_04251</name>
</gene>
<dbReference type="EMBL" id="LR589361">
    <property type="protein sequence ID" value="VTP04111.1"/>
    <property type="molecule type" value="Genomic_DNA"/>
</dbReference>
<name>A0A653F4M6_MYCKA</name>
<feature type="region of interest" description="Disordered" evidence="1">
    <location>
        <begin position="1"/>
        <end position="20"/>
    </location>
</feature>
<dbReference type="InterPro" id="IPR017438">
    <property type="entry name" value="ATP-NAD_kinase_N"/>
</dbReference>
<reference evidence="3" key="1">
    <citation type="submission" date="2019-05" db="EMBL/GenBank/DDBJ databases">
        <authorList>
            <person name="Naeem R."/>
            <person name="Antony C."/>
            <person name="Guan Q."/>
        </authorList>
    </citation>
    <scope>NUCLEOTIDE SEQUENCE</scope>
    <source>
        <strain evidence="3">3</strain>
    </source>
</reference>
<proteinExistence type="predicted"/>
<dbReference type="InterPro" id="IPR016064">
    <property type="entry name" value="NAD/diacylglycerol_kinase_sf"/>
</dbReference>
<organism evidence="3">
    <name type="scientific">Mycobacterium kansasii</name>
    <dbReference type="NCBI Taxonomy" id="1768"/>
    <lineage>
        <taxon>Bacteria</taxon>
        <taxon>Bacillati</taxon>
        <taxon>Actinomycetota</taxon>
        <taxon>Actinomycetes</taxon>
        <taxon>Mycobacteriales</taxon>
        <taxon>Mycobacteriaceae</taxon>
        <taxon>Mycobacterium</taxon>
    </lineage>
</organism>
<dbReference type="GO" id="GO:0016301">
    <property type="term" value="F:kinase activity"/>
    <property type="evidence" value="ECO:0007669"/>
    <property type="project" value="InterPro"/>
</dbReference>
<dbReference type="Gene3D" id="3.40.50.10330">
    <property type="entry name" value="Probable inorganic polyphosphate/atp-NAD kinase, domain 1"/>
    <property type="match status" value="1"/>
</dbReference>
<dbReference type="SUPFAM" id="SSF111331">
    <property type="entry name" value="NAD kinase/diacylglycerol kinase-like"/>
    <property type="match status" value="1"/>
</dbReference>
<feature type="domain" description="DAGKc" evidence="2">
    <location>
        <begin position="29"/>
        <end position="140"/>
    </location>
</feature>